<dbReference type="OrthoDB" id="1732493at2759"/>
<dbReference type="PROSITE" id="PS50011">
    <property type="entry name" value="PROTEIN_KINASE_DOM"/>
    <property type="match status" value="1"/>
</dbReference>
<organism evidence="12 13">
    <name type="scientific">Chytriomyces confervae</name>
    <dbReference type="NCBI Taxonomy" id="246404"/>
    <lineage>
        <taxon>Eukaryota</taxon>
        <taxon>Fungi</taxon>
        <taxon>Fungi incertae sedis</taxon>
        <taxon>Chytridiomycota</taxon>
        <taxon>Chytridiomycota incertae sedis</taxon>
        <taxon>Chytridiomycetes</taxon>
        <taxon>Chytridiales</taxon>
        <taxon>Chytriomycetaceae</taxon>
        <taxon>Chytriomyces</taxon>
    </lineage>
</organism>
<keyword evidence="6" id="KW-0418">Kinase</keyword>
<keyword evidence="3" id="KW-0723">Serine/threonine-protein kinase</keyword>
<keyword evidence="5 10" id="KW-0547">Nucleotide-binding</keyword>
<evidence type="ECO:0000259" key="11">
    <source>
        <dbReference type="PROSITE" id="PS50011"/>
    </source>
</evidence>
<dbReference type="EMBL" id="QEAP01000185">
    <property type="protein sequence ID" value="TPX73441.1"/>
    <property type="molecule type" value="Genomic_DNA"/>
</dbReference>
<keyword evidence="13" id="KW-1185">Reference proteome</keyword>
<dbReference type="InterPro" id="IPR050108">
    <property type="entry name" value="CDK"/>
</dbReference>
<dbReference type="Pfam" id="PF00069">
    <property type="entry name" value="Pkinase"/>
    <property type="match status" value="2"/>
</dbReference>
<dbReference type="PANTHER" id="PTHR24056:SF508">
    <property type="entry name" value="CYCLIN-DEPENDENT KINASE 10"/>
    <property type="match status" value="1"/>
</dbReference>
<evidence type="ECO:0000256" key="10">
    <source>
        <dbReference type="PROSITE-ProRule" id="PRU10141"/>
    </source>
</evidence>
<dbReference type="AlphaFoldDB" id="A0A507FAT1"/>
<evidence type="ECO:0000256" key="7">
    <source>
        <dbReference type="ARBA" id="ARBA00022840"/>
    </source>
</evidence>
<keyword evidence="4" id="KW-0808">Transferase</keyword>
<dbReference type="SUPFAM" id="SSF56112">
    <property type="entry name" value="Protein kinase-like (PK-like)"/>
    <property type="match status" value="1"/>
</dbReference>
<comment type="similarity">
    <text evidence="1">Belongs to the protein kinase superfamily. CMGC Ser/Thr protein kinase family. CDC2/CDKX subfamily.</text>
</comment>
<dbReference type="GO" id="GO:0005524">
    <property type="term" value="F:ATP binding"/>
    <property type="evidence" value="ECO:0007669"/>
    <property type="project" value="UniProtKB-UniRule"/>
</dbReference>
<keyword evidence="7 10" id="KW-0067">ATP-binding</keyword>
<dbReference type="GO" id="GO:0005634">
    <property type="term" value="C:nucleus"/>
    <property type="evidence" value="ECO:0007669"/>
    <property type="project" value="TreeGrafter"/>
</dbReference>
<name>A0A507FAT1_9FUNG</name>
<evidence type="ECO:0000313" key="13">
    <source>
        <dbReference type="Proteomes" id="UP000320333"/>
    </source>
</evidence>
<evidence type="ECO:0000313" key="12">
    <source>
        <dbReference type="EMBL" id="TPX73441.1"/>
    </source>
</evidence>
<reference evidence="12 13" key="1">
    <citation type="journal article" date="2019" name="Sci. Rep.">
        <title>Comparative genomics of chytrid fungi reveal insights into the obligate biotrophic and pathogenic lifestyle of Synchytrium endobioticum.</title>
        <authorList>
            <person name="van de Vossenberg B.T.L.H."/>
            <person name="Warris S."/>
            <person name="Nguyen H.D.T."/>
            <person name="van Gent-Pelzer M.P.E."/>
            <person name="Joly D.L."/>
            <person name="van de Geest H.C."/>
            <person name="Bonants P.J.M."/>
            <person name="Smith D.S."/>
            <person name="Levesque C.A."/>
            <person name="van der Lee T.A.J."/>
        </authorList>
    </citation>
    <scope>NUCLEOTIDE SEQUENCE [LARGE SCALE GENOMIC DNA]</scope>
    <source>
        <strain evidence="12 13">CBS 675.73</strain>
    </source>
</reference>
<dbReference type="GO" id="GO:0007346">
    <property type="term" value="P:regulation of mitotic cell cycle"/>
    <property type="evidence" value="ECO:0007669"/>
    <property type="project" value="TreeGrafter"/>
</dbReference>
<evidence type="ECO:0000256" key="2">
    <source>
        <dbReference type="ARBA" id="ARBA00012425"/>
    </source>
</evidence>
<accession>A0A507FAT1</accession>
<comment type="catalytic activity">
    <reaction evidence="8">
        <text>L-threonyl-[protein] + ATP = O-phospho-L-threonyl-[protein] + ADP + H(+)</text>
        <dbReference type="Rhea" id="RHEA:46608"/>
        <dbReference type="Rhea" id="RHEA-COMP:11060"/>
        <dbReference type="Rhea" id="RHEA-COMP:11605"/>
        <dbReference type="ChEBI" id="CHEBI:15378"/>
        <dbReference type="ChEBI" id="CHEBI:30013"/>
        <dbReference type="ChEBI" id="CHEBI:30616"/>
        <dbReference type="ChEBI" id="CHEBI:61977"/>
        <dbReference type="ChEBI" id="CHEBI:456216"/>
        <dbReference type="EC" id="2.7.11.22"/>
    </reaction>
</comment>
<proteinExistence type="inferred from homology"/>
<dbReference type="FunFam" id="3.30.200.20:FF:000124">
    <property type="entry name" value="Cyclin-dependent kinase 4"/>
    <property type="match status" value="1"/>
</dbReference>
<dbReference type="STRING" id="246404.A0A507FAT1"/>
<gene>
    <name evidence="12" type="ORF">CcCBS67573_g05278</name>
</gene>
<evidence type="ECO:0000256" key="6">
    <source>
        <dbReference type="ARBA" id="ARBA00022777"/>
    </source>
</evidence>
<comment type="catalytic activity">
    <reaction evidence="9">
        <text>L-seryl-[protein] + ATP = O-phospho-L-seryl-[protein] + ADP + H(+)</text>
        <dbReference type="Rhea" id="RHEA:17989"/>
        <dbReference type="Rhea" id="RHEA-COMP:9863"/>
        <dbReference type="Rhea" id="RHEA-COMP:11604"/>
        <dbReference type="ChEBI" id="CHEBI:15378"/>
        <dbReference type="ChEBI" id="CHEBI:29999"/>
        <dbReference type="ChEBI" id="CHEBI:30616"/>
        <dbReference type="ChEBI" id="CHEBI:83421"/>
        <dbReference type="ChEBI" id="CHEBI:456216"/>
        <dbReference type="EC" id="2.7.11.22"/>
    </reaction>
</comment>
<dbReference type="PROSITE" id="PS00107">
    <property type="entry name" value="PROTEIN_KINASE_ATP"/>
    <property type="match status" value="1"/>
</dbReference>
<dbReference type="SMART" id="SM00220">
    <property type="entry name" value="S_TKc"/>
    <property type="match status" value="1"/>
</dbReference>
<feature type="domain" description="Protein kinase" evidence="11">
    <location>
        <begin position="1"/>
        <end position="256"/>
    </location>
</feature>
<dbReference type="Gene3D" id="1.10.510.10">
    <property type="entry name" value="Transferase(Phosphotransferase) domain 1"/>
    <property type="match status" value="1"/>
</dbReference>
<evidence type="ECO:0000256" key="5">
    <source>
        <dbReference type="ARBA" id="ARBA00022741"/>
    </source>
</evidence>
<evidence type="ECO:0000256" key="9">
    <source>
        <dbReference type="ARBA" id="ARBA00048367"/>
    </source>
</evidence>
<dbReference type="InterPro" id="IPR011009">
    <property type="entry name" value="Kinase-like_dom_sf"/>
</dbReference>
<dbReference type="Proteomes" id="UP000320333">
    <property type="component" value="Unassembled WGS sequence"/>
</dbReference>
<comment type="caution">
    <text evidence="12">The sequence shown here is derived from an EMBL/GenBank/DDBJ whole genome shotgun (WGS) entry which is preliminary data.</text>
</comment>
<feature type="binding site" evidence="10">
    <location>
        <position position="60"/>
    </location>
    <ligand>
        <name>ATP</name>
        <dbReference type="ChEBI" id="CHEBI:30616"/>
    </ligand>
</feature>
<dbReference type="InterPro" id="IPR000719">
    <property type="entry name" value="Prot_kinase_dom"/>
</dbReference>
<dbReference type="PANTHER" id="PTHR24056">
    <property type="entry name" value="CELL DIVISION PROTEIN KINASE"/>
    <property type="match status" value="1"/>
</dbReference>
<sequence>MNATQRLTSVTLSVSDTPSNFIGTCRPVDDFEKVGRVGEGTYGIVYKAIDKSNQKTVALKRMRMEREADGLPLSALREISLLRRLSHTNIVRVMEVCVGQDLADFGLARQFSVPPCPMTPKVVTLWYRAPEILLGERLYTEASDMWSAGCIFGELLKNAPLLPGKVEPHQFELIIALLGNPTERIWPSFRDLPLANLFRFDTPKMQQQYSTIKQVLSSSNGAAAASPQALELVQDLLVYDPKRRLDTRGALRHSYFRREGPNPCIPSAIRLRFDSRSGGGGGGIFGGGSSAGSGNLRGGGAIANLRKKLEGEQQQGQDFRRKIRRVDRDEDFDLPVGARPFRQFDLDEK</sequence>
<evidence type="ECO:0000256" key="1">
    <source>
        <dbReference type="ARBA" id="ARBA00006485"/>
    </source>
</evidence>
<protein>
    <recommendedName>
        <fullName evidence="2">cyclin-dependent kinase</fullName>
        <ecNumber evidence="2">2.7.11.22</ecNumber>
    </recommendedName>
</protein>
<dbReference type="GO" id="GO:0004693">
    <property type="term" value="F:cyclin-dependent protein serine/threonine kinase activity"/>
    <property type="evidence" value="ECO:0007669"/>
    <property type="project" value="UniProtKB-EC"/>
</dbReference>
<evidence type="ECO:0000256" key="8">
    <source>
        <dbReference type="ARBA" id="ARBA00047811"/>
    </source>
</evidence>
<dbReference type="EC" id="2.7.11.22" evidence="2"/>
<evidence type="ECO:0000256" key="3">
    <source>
        <dbReference type="ARBA" id="ARBA00022527"/>
    </source>
</evidence>
<evidence type="ECO:0000256" key="4">
    <source>
        <dbReference type="ARBA" id="ARBA00022679"/>
    </source>
</evidence>
<dbReference type="Gene3D" id="3.30.200.20">
    <property type="entry name" value="Phosphorylase Kinase, domain 1"/>
    <property type="match status" value="1"/>
</dbReference>
<dbReference type="InterPro" id="IPR017441">
    <property type="entry name" value="Protein_kinase_ATP_BS"/>
</dbReference>